<dbReference type="VEuPathDB" id="VectorBase:LOC119170576"/>
<feature type="domain" description="GST C-terminal" evidence="4">
    <location>
        <begin position="70"/>
        <end position="195"/>
    </location>
</feature>
<gene>
    <name evidence="5" type="ORF">HPB51_003790</name>
</gene>
<comment type="caution">
    <text evidence="5">The sequence shown here is derived from an EMBL/GenBank/DDBJ whole genome shotgun (WGS) entry which is preliminary data.</text>
</comment>
<protein>
    <submittedName>
        <fullName evidence="5">Uncharacterized protein</fullName>
    </submittedName>
</protein>
<dbReference type="SUPFAM" id="SSF47616">
    <property type="entry name" value="GST C-terminal domain-like"/>
    <property type="match status" value="1"/>
</dbReference>
<reference evidence="5" key="2">
    <citation type="submission" date="2021-09" db="EMBL/GenBank/DDBJ databases">
        <authorList>
            <person name="Jia N."/>
            <person name="Wang J."/>
            <person name="Shi W."/>
            <person name="Du L."/>
            <person name="Sun Y."/>
            <person name="Zhan W."/>
            <person name="Jiang J."/>
            <person name="Wang Q."/>
            <person name="Zhang B."/>
            <person name="Ji P."/>
            <person name="Sakyi L.B."/>
            <person name="Cui X."/>
            <person name="Yuan T."/>
            <person name="Jiang B."/>
            <person name="Yang W."/>
            <person name="Lam T.T.-Y."/>
            <person name="Chang Q."/>
            <person name="Ding S."/>
            <person name="Wang X."/>
            <person name="Zhu J."/>
            <person name="Ruan X."/>
            <person name="Zhao L."/>
            <person name="Wei J."/>
            <person name="Que T."/>
            <person name="Du C."/>
            <person name="Cheng J."/>
            <person name="Dai P."/>
            <person name="Han X."/>
            <person name="Huang E."/>
            <person name="Gao Y."/>
            <person name="Liu J."/>
            <person name="Shao H."/>
            <person name="Ye R."/>
            <person name="Li L."/>
            <person name="Wei W."/>
            <person name="Wang X."/>
            <person name="Wang C."/>
            <person name="Huo Q."/>
            <person name="Li W."/>
            <person name="Guo W."/>
            <person name="Chen H."/>
            <person name="Chen S."/>
            <person name="Zhou L."/>
            <person name="Zhou L."/>
            <person name="Ni X."/>
            <person name="Tian J."/>
            <person name="Zhou Y."/>
            <person name="Sheng Y."/>
            <person name="Liu T."/>
            <person name="Pan Y."/>
            <person name="Xia L."/>
            <person name="Li J."/>
            <person name="Zhao F."/>
            <person name="Cao W."/>
        </authorList>
    </citation>
    <scope>NUCLEOTIDE SEQUENCE</scope>
    <source>
        <strain evidence="5">Rmic-2018</strain>
        <tissue evidence="5">Larvae</tissue>
    </source>
</reference>
<dbReference type="PANTHER" id="PTHR43969:SF9">
    <property type="entry name" value="GLUTATHIONE S TRANSFERASE D10, ISOFORM A-RELATED"/>
    <property type="match status" value="1"/>
</dbReference>
<dbReference type="InterPro" id="IPR036691">
    <property type="entry name" value="Endo/exonu/phosph_ase_sf"/>
</dbReference>
<dbReference type="InterPro" id="IPR004046">
    <property type="entry name" value="GST_C"/>
</dbReference>
<dbReference type="SFLD" id="SFLDS00019">
    <property type="entry name" value="Glutathione_Transferase_(cytos"/>
    <property type="match status" value="1"/>
</dbReference>
<dbReference type="PROSITE" id="PS50405">
    <property type="entry name" value="GST_CTER"/>
    <property type="match status" value="1"/>
</dbReference>
<feature type="domain" description="GST N-terminal" evidence="3">
    <location>
        <begin position="1"/>
        <end position="64"/>
    </location>
</feature>
<dbReference type="GO" id="GO:0004364">
    <property type="term" value="F:glutathione transferase activity"/>
    <property type="evidence" value="ECO:0007669"/>
    <property type="project" value="TreeGrafter"/>
</dbReference>
<dbReference type="Gene3D" id="1.20.1050.10">
    <property type="match status" value="1"/>
</dbReference>
<dbReference type="SFLD" id="SFLDG00358">
    <property type="entry name" value="Main_(cytGST)"/>
    <property type="match status" value="1"/>
</dbReference>
<dbReference type="Gene3D" id="3.60.10.10">
    <property type="entry name" value="Endonuclease/exonuclease/phosphatase"/>
    <property type="match status" value="1"/>
</dbReference>
<organism evidence="5 6">
    <name type="scientific">Rhipicephalus microplus</name>
    <name type="common">Cattle tick</name>
    <name type="synonym">Boophilus microplus</name>
    <dbReference type="NCBI Taxonomy" id="6941"/>
    <lineage>
        <taxon>Eukaryota</taxon>
        <taxon>Metazoa</taxon>
        <taxon>Ecdysozoa</taxon>
        <taxon>Arthropoda</taxon>
        <taxon>Chelicerata</taxon>
        <taxon>Arachnida</taxon>
        <taxon>Acari</taxon>
        <taxon>Parasitiformes</taxon>
        <taxon>Ixodida</taxon>
        <taxon>Ixodoidea</taxon>
        <taxon>Ixodidae</taxon>
        <taxon>Rhipicephalinae</taxon>
        <taxon>Rhipicephalus</taxon>
        <taxon>Boophilus</taxon>
    </lineage>
</organism>
<dbReference type="GO" id="GO:0006749">
    <property type="term" value="P:glutathione metabolic process"/>
    <property type="evidence" value="ECO:0007669"/>
    <property type="project" value="TreeGrafter"/>
</dbReference>
<dbReference type="PANTHER" id="PTHR43969">
    <property type="entry name" value="GLUTATHIONE S TRANSFERASE D10, ISOFORM A-RELATED"/>
    <property type="match status" value="1"/>
</dbReference>
<dbReference type="InterPro" id="IPR036282">
    <property type="entry name" value="Glutathione-S-Trfase_C_sf"/>
</dbReference>
<dbReference type="InterPro" id="IPR036249">
    <property type="entry name" value="Thioredoxin-like_sf"/>
</dbReference>
<name>A0A9J6EWS7_RHIMP</name>
<evidence type="ECO:0000313" key="6">
    <source>
        <dbReference type="Proteomes" id="UP000821866"/>
    </source>
</evidence>
<dbReference type="SUPFAM" id="SSF52833">
    <property type="entry name" value="Thioredoxin-like"/>
    <property type="match status" value="1"/>
</dbReference>
<dbReference type="EMBL" id="JABSTU010000001">
    <property type="protein sequence ID" value="KAH8038870.1"/>
    <property type="molecule type" value="Genomic_DNA"/>
</dbReference>
<dbReference type="InterPro" id="IPR040079">
    <property type="entry name" value="Glutathione_S-Trfase"/>
</dbReference>
<dbReference type="InterPro" id="IPR010987">
    <property type="entry name" value="Glutathione-S-Trfase_C-like"/>
</dbReference>
<evidence type="ECO:0000259" key="3">
    <source>
        <dbReference type="PROSITE" id="PS50404"/>
    </source>
</evidence>
<dbReference type="PROSITE" id="PS50404">
    <property type="entry name" value="GST_NTER"/>
    <property type="match status" value="1"/>
</dbReference>
<dbReference type="AlphaFoldDB" id="A0A9J6EWS7"/>
<dbReference type="Pfam" id="PF00043">
    <property type="entry name" value="GST_C"/>
    <property type="match status" value="1"/>
</dbReference>
<proteinExistence type="inferred from homology"/>
<evidence type="ECO:0000256" key="1">
    <source>
        <dbReference type="ARBA" id="ARBA00011738"/>
    </source>
</evidence>
<evidence type="ECO:0000313" key="5">
    <source>
        <dbReference type="EMBL" id="KAH8038870.1"/>
    </source>
</evidence>
<reference evidence="5" key="1">
    <citation type="journal article" date="2020" name="Cell">
        <title>Large-Scale Comparative Analyses of Tick Genomes Elucidate Their Genetic Diversity and Vector Capacities.</title>
        <authorList>
            <consortium name="Tick Genome and Microbiome Consortium (TIGMIC)"/>
            <person name="Jia N."/>
            <person name="Wang J."/>
            <person name="Shi W."/>
            <person name="Du L."/>
            <person name="Sun Y."/>
            <person name="Zhan W."/>
            <person name="Jiang J.F."/>
            <person name="Wang Q."/>
            <person name="Zhang B."/>
            <person name="Ji P."/>
            <person name="Bell-Sakyi L."/>
            <person name="Cui X.M."/>
            <person name="Yuan T.T."/>
            <person name="Jiang B.G."/>
            <person name="Yang W.F."/>
            <person name="Lam T.T."/>
            <person name="Chang Q.C."/>
            <person name="Ding S.J."/>
            <person name="Wang X.J."/>
            <person name="Zhu J.G."/>
            <person name="Ruan X.D."/>
            <person name="Zhao L."/>
            <person name="Wei J.T."/>
            <person name="Ye R.Z."/>
            <person name="Que T.C."/>
            <person name="Du C.H."/>
            <person name="Zhou Y.H."/>
            <person name="Cheng J.X."/>
            <person name="Dai P.F."/>
            <person name="Guo W.B."/>
            <person name="Han X.H."/>
            <person name="Huang E.J."/>
            <person name="Li L.F."/>
            <person name="Wei W."/>
            <person name="Gao Y.C."/>
            <person name="Liu J.Z."/>
            <person name="Shao H.Z."/>
            <person name="Wang X."/>
            <person name="Wang C.C."/>
            <person name="Yang T.C."/>
            <person name="Huo Q.B."/>
            <person name="Li W."/>
            <person name="Chen H.Y."/>
            <person name="Chen S.E."/>
            <person name="Zhou L.G."/>
            <person name="Ni X.B."/>
            <person name="Tian J.H."/>
            <person name="Sheng Y."/>
            <person name="Liu T."/>
            <person name="Pan Y.S."/>
            <person name="Xia L.Y."/>
            <person name="Li J."/>
            <person name="Zhao F."/>
            <person name="Cao W.C."/>
        </authorList>
    </citation>
    <scope>NUCLEOTIDE SEQUENCE</scope>
    <source>
        <strain evidence="5">Rmic-2018</strain>
    </source>
</reference>
<dbReference type="Pfam" id="PF02798">
    <property type="entry name" value="GST_N"/>
    <property type="match status" value="1"/>
</dbReference>
<evidence type="ECO:0000256" key="2">
    <source>
        <dbReference type="RuleBase" id="RU003494"/>
    </source>
</evidence>
<dbReference type="SUPFAM" id="SSF56219">
    <property type="entry name" value="DNase I-like"/>
    <property type="match status" value="1"/>
</dbReference>
<comment type="similarity">
    <text evidence="2">Belongs to the GST superfamily.</text>
</comment>
<dbReference type="Proteomes" id="UP000821866">
    <property type="component" value="Chromosome 1"/>
</dbReference>
<dbReference type="InterPro" id="IPR004045">
    <property type="entry name" value="Glutathione_S-Trfase_N"/>
</dbReference>
<comment type="subunit">
    <text evidence="1">Homodimer.</text>
</comment>
<sequence>MVAKHIGVDLCLKELDFLKREHEAPEFTKINPFQKVPTINDSGFILYESSAIAYYLVNKYAPTSDLYPKDVKKRARVDQVLSVVSTHIQPKFSAFSIPSFRTNKKPSVESFKEFEEGVVKAFQQVIGDTATFVACDNLTLADIRLISLLACIVPLKDLFDGSKYPNLAAYYDRVTTKMPYFEELLRRHIEDRSRFWATLHLSPLAACHFTRFILIPARNVGGVDVYAKSPRELRAFNVDLEAQSATSRKRSCSECVTVRVGNVTILALYFAPNLQKEQLQHCLEETLTDCGEACEISPIIVVGDFNVGFSGEKEEWLIDYKGDVHSLKWVSVQQKLSTLIRGTCIDLVFADLHVGCLQEPLSVHFTDHKPVVVKGKRAPAPVQCQCPL</sequence>
<accession>A0A9J6EWS7</accession>
<evidence type="ECO:0000259" key="4">
    <source>
        <dbReference type="PROSITE" id="PS50405"/>
    </source>
</evidence>
<dbReference type="Gene3D" id="3.40.30.10">
    <property type="entry name" value="Glutaredoxin"/>
    <property type="match status" value="1"/>
</dbReference>
<keyword evidence="6" id="KW-1185">Reference proteome</keyword>